<dbReference type="EMBL" id="LR215048">
    <property type="protein sequence ID" value="VEU80902.1"/>
    <property type="molecule type" value="Genomic_DNA"/>
</dbReference>
<dbReference type="CDD" id="cd01949">
    <property type="entry name" value="GGDEF"/>
    <property type="match status" value="1"/>
</dbReference>
<dbReference type="GO" id="GO:0005886">
    <property type="term" value="C:plasma membrane"/>
    <property type="evidence" value="ECO:0007669"/>
    <property type="project" value="TreeGrafter"/>
</dbReference>
<dbReference type="KEGG" id="aaxa:NCTC10138_01290"/>
<feature type="transmembrane region" description="Helical" evidence="1">
    <location>
        <begin position="176"/>
        <end position="194"/>
    </location>
</feature>
<keyword evidence="1" id="KW-1133">Transmembrane helix</keyword>
<dbReference type="InterPro" id="IPR029787">
    <property type="entry name" value="Nucleotide_cyclase"/>
</dbReference>
<feature type="transmembrane region" description="Helical" evidence="1">
    <location>
        <begin position="145"/>
        <end position="164"/>
    </location>
</feature>
<sequence length="377" mass="43715">MKITHQIDINLFMIFCIIILLIIAKFTLDKKNILTKTFFSMAIITLTQLSLESIATVLDGAPGKIIGPLLYFIYIVMFILSIFLSLYWYLIMKRFFKIKNDVYKTIEKILFVIQLINIIVIILTPLTKAVFYIDSNNMYNRGKLFINQTFAIYYYPIFATIILLVERKKLESNDFVLLLLSMCIPVIGGIAQAIFYGYLIIWPTTAFSLILTYIFIKQKMIQYDALTGVWNRGSLFEYVKQRFNLDEKNIFGALYFDIDCLKQINDQYGHSAGDRAIVEITVIIKKIVGNNVVARLGGDEFISILDVATNEELNVYSTKIKEEINEFNKKNILPYLITVSIGGDIFDSKFKNFDNFLHHIDILMYQDKSLNHREINK</sequence>
<dbReference type="STRING" id="1278311.GCA_000428705_00281"/>
<feature type="transmembrane region" description="Helical" evidence="1">
    <location>
        <begin position="70"/>
        <end position="90"/>
    </location>
</feature>
<dbReference type="SMART" id="SM00267">
    <property type="entry name" value="GGDEF"/>
    <property type="match status" value="1"/>
</dbReference>
<keyword evidence="1" id="KW-0812">Transmembrane</keyword>
<dbReference type="InterPro" id="IPR050469">
    <property type="entry name" value="Diguanylate_Cyclase"/>
</dbReference>
<dbReference type="PANTHER" id="PTHR45138">
    <property type="entry name" value="REGULATORY COMPONENTS OF SENSORY TRANSDUCTION SYSTEM"/>
    <property type="match status" value="1"/>
</dbReference>
<dbReference type="Proteomes" id="UP000289841">
    <property type="component" value="Chromosome"/>
</dbReference>
<proteinExistence type="predicted"/>
<protein>
    <submittedName>
        <fullName evidence="3">Probable diguanylate cyclase AdrA</fullName>
        <ecNumber evidence="3">2.7.7.65</ecNumber>
    </submittedName>
</protein>
<accession>A0A449BEQ3</accession>
<feature type="transmembrane region" description="Helical" evidence="1">
    <location>
        <begin position="200"/>
        <end position="216"/>
    </location>
</feature>
<keyword evidence="3" id="KW-0548">Nucleotidyltransferase</keyword>
<keyword evidence="1" id="KW-0472">Membrane</keyword>
<name>A0A449BEQ3_HAPAX</name>
<dbReference type="InterPro" id="IPR000160">
    <property type="entry name" value="GGDEF_dom"/>
</dbReference>
<organism evidence="3 4">
    <name type="scientific">Haploplasma axanthum</name>
    <name type="common">Acholeplasma axanthum</name>
    <dbReference type="NCBI Taxonomy" id="29552"/>
    <lineage>
        <taxon>Bacteria</taxon>
        <taxon>Bacillati</taxon>
        <taxon>Mycoplasmatota</taxon>
        <taxon>Mollicutes</taxon>
        <taxon>Acholeplasmatales</taxon>
        <taxon>Acholeplasmataceae</taxon>
        <taxon>Haploplasma</taxon>
    </lineage>
</organism>
<feature type="transmembrane region" description="Helical" evidence="1">
    <location>
        <begin position="6"/>
        <end position="26"/>
    </location>
</feature>
<evidence type="ECO:0000256" key="1">
    <source>
        <dbReference type="SAM" id="Phobius"/>
    </source>
</evidence>
<dbReference type="PROSITE" id="PS50887">
    <property type="entry name" value="GGDEF"/>
    <property type="match status" value="1"/>
</dbReference>
<dbReference type="PANTHER" id="PTHR45138:SF9">
    <property type="entry name" value="DIGUANYLATE CYCLASE DGCM-RELATED"/>
    <property type="match status" value="1"/>
</dbReference>
<dbReference type="RefSeq" id="WP_026391150.1">
    <property type="nucleotide sequence ID" value="NZ_LR215048.1"/>
</dbReference>
<dbReference type="GO" id="GO:0043709">
    <property type="term" value="P:cell adhesion involved in single-species biofilm formation"/>
    <property type="evidence" value="ECO:0007669"/>
    <property type="project" value="TreeGrafter"/>
</dbReference>
<dbReference type="GO" id="GO:1902201">
    <property type="term" value="P:negative regulation of bacterial-type flagellum-dependent cell motility"/>
    <property type="evidence" value="ECO:0007669"/>
    <property type="project" value="TreeGrafter"/>
</dbReference>
<evidence type="ECO:0000313" key="3">
    <source>
        <dbReference type="EMBL" id="VEU80902.1"/>
    </source>
</evidence>
<evidence type="ECO:0000259" key="2">
    <source>
        <dbReference type="PROSITE" id="PS50887"/>
    </source>
</evidence>
<gene>
    <name evidence="3" type="primary">adrA_2</name>
    <name evidence="3" type="ORF">NCTC10138_01290</name>
</gene>
<keyword evidence="3" id="KW-0808">Transferase</keyword>
<dbReference type="SUPFAM" id="SSF55073">
    <property type="entry name" value="Nucleotide cyclase"/>
    <property type="match status" value="1"/>
</dbReference>
<dbReference type="AlphaFoldDB" id="A0A449BEQ3"/>
<dbReference type="NCBIfam" id="TIGR00254">
    <property type="entry name" value="GGDEF"/>
    <property type="match status" value="1"/>
</dbReference>
<dbReference type="Pfam" id="PF00990">
    <property type="entry name" value="GGDEF"/>
    <property type="match status" value="1"/>
</dbReference>
<evidence type="ECO:0000313" key="4">
    <source>
        <dbReference type="Proteomes" id="UP000289841"/>
    </source>
</evidence>
<feature type="domain" description="GGDEF" evidence="2">
    <location>
        <begin position="249"/>
        <end position="377"/>
    </location>
</feature>
<dbReference type="InterPro" id="IPR043128">
    <property type="entry name" value="Rev_trsase/Diguanyl_cyclase"/>
</dbReference>
<dbReference type="GO" id="GO:0052621">
    <property type="term" value="F:diguanylate cyclase activity"/>
    <property type="evidence" value="ECO:0007669"/>
    <property type="project" value="UniProtKB-EC"/>
</dbReference>
<dbReference type="EC" id="2.7.7.65" evidence="3"/>
<reference evidence="3 4" key="1">
    <citation type="submission" date="2019-01" db="EMBL/GenBank/DDBJ databases">
        <authorList>
            <consortium name="Pathogen Informatics"/>
        </authorList>
    </citation>
    <scope>NUCLEOTIDE SEQUENCE [LARGE SCALE GENOMIC DNA]</scope>
    <source>
        <strain evidence="3 4">NCTC10138</strain>
    </source>
</reference>
<dbReference type="Gene3D" id="3.30.70.270">
    <property type="match status" value="1"/>
</dbReference>
<keyword evidence="4" id="KW-1185">Reference proteome</keyword>
<feature type="transmembrane region" description="Helical" evidence="1">
    <location>
        <begin position="110"/>
        <end position="133"/>
    </location>
</feature>